<evidence type="ECO:0000313" key="2">
    <source>
        <dbReference type="Proteomes" id="UP001732700"/>
    </source>
</evidence>
<reference evidence="1" key="1">
    <citation type="submission" date="2021-05" db="EMBL/GenBank/DDBJ databases">
        <authorList>
            <person name="Scholz U."/>
            <person name="Mascher M."/>
            <person name="Fiebig A."/>
        </authorList>
    </citation>
    <scope>NUCLEOTIDE SEQUENCE [LARGE SCALE GENOMIC DNA]</scope>
</reference>
<name>A0ACD5W3W1_AVESA</name>
<evidence type="ECO:0000313" key="1">
    <source>
        <dbReference type="EnsemblPlants" id="AVESA.00010b.r2.3DG0571370.1.CDS"/>
    </source>
</evidence>
<dbReference type="EnsemblPlants" id="AVESA.00010b.r2.3DG0571370.1">
    <property type="protein sequence ID" value="AVESA.00010b.r2.3DG0571370.1.CDS"/>
    <property type="gene ID" value="AVESA.00010b.r2.3DG0571370"/>
</dbReference>
<keyword evidence="2" id="KW-1185">Reference proteome</keyword>
<dbReference type="Proteomes" id="UP001732700">
    <property type="component" value="Chromosome 3D"/>
</dbReference>
<accession>A0ACD5W3W1</accession>
<organism evidence="1 2">
    <name type="scientific">Avena sativa</name>
    <name type="common">Oat</name>
    <dbReference type="NCBI Taxonomy" id="4498"/>
    <lineage>
        <taxon>Eukaryota</taxon>
        <taxon>Viridiplantae</taxon>
        <taxon>Streptophyta</taxon>
        <taxon>Embryophyta</taxon>
        <taxon>Tracheophyta</taxon>
        <taxon>Spermatophyta</taxon>
        <taxon>Magnoliopsida</taxon>
        <taxon>Liliopsida</taxon>
        <taxon>Poales</taxon>
        <taxon>Poaceae</taxon>
        <taxon>BOP clade</taxon>
        <taxon>Pooideae</taxon>
        <taxon>Poodae</taxon>
        <taxon>Poeae</taxon>
        <taxon>Poeae Chloroplast Group 1 (Aveneae type)</taxon>
        <taxon>Aveninae</taxon>
        <taxon>Avena</taxon>
    </lineage>
</organism>
<protein>
    <submittedName>
        <fullName evidence="1">Uncharacterized protein</fullName>
    </submittedName>
</protein>
<reference evidence="1" key="2">
    <citation type="submission" date="2025-09" db="UniProtKB">
        <authorList>
            <consortium name="EnsemblPlants"/>
        </authorList>
    </citation>
    <scope>IDENTIFICATION</scope>
</reference>
<sequence>MHKYVNGHQHRAEPTKQTNTQEMERTHFILVHGLGHGAWCWYKVIVALRASGHRVTAVDLAASGAHPARVDEVHSFEDYSRPLLDAVATTPDDGSERLVLVGHSHGGLSLALAMERFPRKVAAAVFVAAAMPCVGKHMGVTTEEFMRRTTSLEYLLMDCEMMAINNNQGPGVAILLGSEFLACKYYQQSPPEDLALGRMLVRPGNHFLDDQVMKDANLLTADNYGSVKKVYVVAKADESSTEEMQRWMVALSPGVEVEEIAGADHAVMSSKPMELCDVLVKIANNLITY</sequence>
<proteinExistence type="predicted"/>